<dbReference type="OrthoDB" id="1845088at2759"/>
<evidence type="ECO:0000313" key="2">
    <source>
        <dbReference type="Proteomes" id="UP000237000"/>
    </source>
</evidence>
<name>A0A2P5EGP8_TREOI</name>
<keyword evidence="2" id="KW-1185">Reference proteome</keyword>
<evidence type="ECO:0000313" key="1">
    <source>
        <dbReference type="EMBL" id="PON84716.1"/>
    </source>
</evidence>
<dbReference type="AlphaFoldDB" id="A0A2P5EGP8"/>
<evidence type="ECO:0008006" key="3">
    <source>
        <dbReference type="Google" id="ProtNLM"/>
    </source>
</evidence>
<dbReference type="Proteomes" id="UP000237000">
    <property type="component" value="Unassembled WGS sequence"/>
</dbReference>
<reference evidence="2" key="1">
    <citation type="submission" date="2016-06" db="EMBL/GenBank/DDBJ databases">
        <title>Parallel loss of symbiosis genes in relatives of nitrogen-fixing non-legume Parasponia.</title>
        <authorList>
            <person name="Van Velzen R."/>
            <person name="Holmer R."/>
            <person name="Bu F."/>
            <person name="Rutten L."/>
            <person name="Van Zeijl A."/>
            <person name="Liu W."/>
            <person name="Santuari L."/>
            <person name="Cao Q."/>
            <person name="Sharma T."/>
            <person name="Shen D."/>
            <person name="Roswanjaya Y."/>
            <person name="Wardhani T."/>
            <person name="Kalhor M.S."/>
            <person name="Jansen J."/>
            <person name="Van den Hoogen J."/>
            <person name="Gungor B."/>
            <person name="Hartog M."/>
            <person name="Hontelez J."/>
            <person name="Verver J."/>
            <person name="Yang W.-C."/>
            <person name="Schijlen E."/>
            <person name="Repin R."/>
            <person name="Schilthuizen M."/>
            <person name="Schranz E."/>
            <person name="Heidstra R."/>
            <person name="Miyata K."/>
            <person name="Fedorova E."/>
            <person name="Kohlen W."/>
            <person name="Bisseling T."/>
            <person name="Smit S."/>
            <person name="Geurts R."/>
        </authorList>
    </citation>
    <scope>NUCLEOTIDE SEQUENCE [LARGE SCALE GENOMIC DNA]</scope>
    <source>
        <strain evidence="2">cv. RG33-2</strain>
    </source>
</reference>
<gene>
    <name evidence="1" type="ORF">TorRG33x02_195430</name>
</gene>
<protein>
    <recommendedName>
        <fullName evidence="3">Retrotransposon Copia-like N-terminal domain-containing protein</fullName>
    </recommendedName>
</protein>
<organism evidence="1 2">
    <name type="scientific">Trema orientale</name>
    <name type="common">Charcoal tree</name>
    <name type="synonym">Celtis orientalis</name>
    <dbReference type="NCBI Taxonomy" id="63057"/>
    <lineage>
        <taxon>Eukaryota</taxon>
        <taxon>Viridiplantae</taxon>
        <taxon>Streptophyta</taxon>
        <taxon>Embryophyta</taxon>
        <taxon>Tracheophyta</taxon>
        <taxon>Spermatophyta</taxon>
        <taxon>Magnoliopsida</taxon>
        <taxon>eudicotyledons</taxon>
        <taxon>Gunneridae</taxon>
        <taxon>Pentapetalae</taxon>
        <taxon>rosids</taxon>
        <taxon>fabids</taxon>
        <taxon>Rosales</taxon>
        <taxon>Cannabaceae</taxon>
        <taxon>Trema</taxon>
    </lineage>
</organism>
<comment type="caution">
    <text evidence="1">The sequence shown here is derived from an EMBL/GenBank/DDBJ whole genome shotgun (WGS) entry which is preliminary data.</text>
</comment>
<proteinExistence type="predicted"/>
<accession>A0A2P5EGP8</accession>
<sequence length="104" mass="11518">MASSSNVSVTSFYTLVAPQVSYAPLSPLAVLPPLALFQIFAPLTINLEHRNYSFWQSQVLPVIRAHELEGYLLGTKPCPPQFVDHIIGGTDPSEVRQINPCYTF</sequence>
<dbReference type="EMBL" id="JXTC01000158">
    <property type="protein sequence ID" value="PON84716.1"/>
    <property type="molecule type" value="Genomic_DNA"/>
</dbReference>
<dbReference type="InParanoid" id="A0A2P5EGP8"/>